<evidence type="ECO:0000313" key="3">
    <source>
        <dbReference type="EMBL" id="KIE05301.1"/>
    </source>
</evidence>
<dbReference type="InterPro" id="IPR050553">
    <property type="entry name" value="Thioredoxin_ResA/DsbE_sf"/>
</dbReference>
<dbReference type="Pfam" id="PF13905">
    <property type="entry name" value="Thioredoxin_8"/>
    <property type="match status" value="1"/>
</dbReference>
<dbReference type="InterPro" id="IPR013766">
    <property type="entry name" value="Thioredoxin_domain"/>
</dbReference>
<dbReference type="PANTHER" id="PTHR42852:SF13">
    <property type="entry name" value="PROTEIN DIPZ"/>
    <property type="match status" value="1"/>
</dbReference>
<dbReference type="InterPro" id="IPR012336">
    <property type="entry name" value="Thioredoxin-like_fold"/>
</dbReference>
<dbReference type="PROSITE" id="PS51352">
    <property type="entry name" value="THIOREDOXIN_2"/>
    <property type="match status" value="1"/>
</dbReference>
<dbReference type="EMBL" id="JSWE01000096">
    <property type="protein sequence ID" value="KIE05301.1"/>
    <property type="molecule type" value="Genomic_DNA"/>
</dbReference>
<proteinExistence type="predicted"/>
<dbReference type="Proteomes" id="UP000031258">
    <property type="component" value="Unassembled WGS sequence"/>
</dbReference>
<dbReference type="SUPFAM" id="SSF52833">
    <property type="entry name" value="Thioredoxin-like"/>
    <property type="match status" value="1"/>
</dbReference>
<keyword evidence="4" id="KW-1185">Reference proteome</keyword>
<dbReference type="AlphaFoldDB" id="A0A0C1MZ60"/>
<gene>
    <name evidence="3" type="ORF">NF27_DT00750</name>
</gene>
<comment type="caution">
    <text evidence="3">The sequence shown here is derived from an EMBL/GenBank/DDBJ whole genome shotgun (WGS) entry which is preliminary data.</text>
</comment>
<organism evidence="3 4">
    <name type="scientific">Candidatus Jidaibacter acanthamoebae</name>
    <dbReference type="NCBI Taxonomy" id="86105"/>
    <lineage>
        <taxon>Bacteria</taxon>
        <taxon>Pseudomonadati</taxon>
        <taxon>Pseudomonadota</taxon>
        <taxon>Alphaproteobacteria</taxon>
        <taxon>Rickettsiales</taxon>
        <taxon>Candidatus Midichloriaceae</taxon>
        <taxon>Candidatus Jidaibacter</taxon>
    </lineage>
</organism>
<feature type="domain" description="Thioredoxin" evidence="2">
    <location>
        <begin position="15"/>
        <end position="161"/>
    </location>
</feature>
<dbReference type="STRING" id="86105.NF27_DT00750"/>
<sequence>MKNLKIIFAILLFNLLFSLKAYAFELKEITPSQFPGVVESKKIRLIYIFTSWCSVCKRVFPEVVELYKDFNPKDVDIMLISLDDNDEVVNEAFKLYKDQNFVIYRISQDSPQEVMQGLLKAGILYKGSVPHSTIIDEKDNIVVNGSYKIHSLKKAVEYLVKNK</sequence>
<name>A0A0C1MZ60_9RICK</name>
<accession>A0A0C1MZ60</accession>
<dbReference type="PANTHER" id="PTHR42852">
    <property type="entry name" value="THIOL:DISULFIDE INTERCHANGE PROTEIN DSBE"/>
    <property type="match status" value="1"/>
</dbReference>
<protein>
    <recommendedName>
        <fullName evidence="2">Thioredoxin domain-containing protein</fullName>
    </recommendedName>
</protein>
<dbReference type="OrthoDB" id="9799347at2"/>
<dbReference type="InterPro" id="IPR036249">
    <property type="entry name" value="Thioredoxin-like_sf"/>
</dbReference>
<reference evidence="3 4" key="1">
    <citation type="submission" date="2014-11" db="EMBL/GenBank/DDBJ databases">
        <title>A Rickettsiales Symbiont of Amoebae With Ancient Features.</title>
        <authorList>
            <person name="Schulz F."/>
            <person name="Martijn J."/>
            <person name="Wascher F."/>
            <person name="Kostanjsek R."/>
            <person name="Ettema T.J."/>
            <person name="Horn M."/>
        </authorList>
    </citation>
    <scope>NUCLEOTIDE SEQUENCE [LARGE SCALE GENOMIC DNA]</scope>
    <source>
        <strain evidence="3 4">UWC36</strain>
    </source>
</reference>
<evidence type="ECO:0000313" key="4">
    <source>
        <dbReference type="Proteomes" id="UP000031258"/>
    </source>
</evidence>
<evidence type="ECO:0000256" key="1">
    <source>
        <dbReference type="ARBA" id="ARBA00003565"/>
    </source>
</evidence>
<dbReference type="Gene3D" id="3.40.30.10">
    <property type="entry name" value="Glutaredoxin"/>
    <property type="match status" value="1"/>
</dbReference>
<comment type="function">
    <text evidence="1">May be required for disulfide bond formation in some proteins.</text>
</comment>
<dbReference type="CDD" id="cd02966">
    <property type="entry name" value="TlpA_like_family"/>
    <property type="match status" value="1"/>
</dbReference>
<dbReference type="RefSeq" id="WP_039456336.1">
    <property type="nucleotide sequence ID" value="NZ_JSWE01000096.1"/>
</dbReference>
<evidence type="ECO:0000259" key="2">
    <source>
        <dbReference type="PROSITE" id="PS51352"/>
    </source>
</evidence>